<dbReference type="Proteomes" id="UP000824596">
    <property type="component" value="Unassembled WGS sequence"/>
</dbReference>
<keyword evidence="4" id="KW-1185">Reference proteome</keyword>
<dbReference type="RefSeq" id="XP_044718550.1">
    <property type="nucleotide sequence ID" value="XM_044866661.1"/>
</dbReference>
<feature type="compositionally biased region" description="Polar residues" evidence="1">
    <location>
        <begin position="147"/>
        <end position="165"/>
    </location>
</feature>
<feature type="region of interest" description="Disordered" evidence="1">
    <location>
        <begin position="147"/>
        <end position="166"/>
    </location>
</feature>
<gene>
    <name evidence="3" type="ORF">HRG_08190</name>
</gene>
<dbReference type="SUPFAM" id="SSF56973">
    <property type="entry name" value="Aerolisin/ETX pore-forming domain"/>
    <property type="match status" value="1"/>
</dbReference>
<comment type="caution">
    <text evidence="3">The sequence shown here is derived from an EMBL/GenBank/DDBJ whole genome shotgun (WGS) entry which is preliminary data.</text>
</comment>
<organism evidence="3 4">
    <name type="scientific">Hirsutella rhossiliensis</name>
    <dbReference type="NCBI Taxonomy" id="111463"/>
    <lineage>
        <taxon>Eukaryota</taxon>
        <taxon>Fungi</taxon>
        <taxon>Dikarya</taxon>
        <taxon>Ascomycota</taxon>
        <taxon>Pezizomycotina</taxon>
        <taxon>Sordariomycetes</taxon>
        <taxon>Hypocreomycetidae</taxon>
        <taxon>Hypocreales</taxon>
        <taxon>Ophiocordycipitaceae</taxon>
        <taxon>Hirsutella</taxon>
    </lineage>
</organism>
<evidence type="ECO:0000256" key="1">
    <source>
        <dbReference type="SAM" id="MobiDB-lite"/>
    </source>
</evidence>
<sequence length="351" mass="38301">MIPERALAALFFTLGAHGAATGDFGVLDLGDLARRTQKAQRTIRRLKGDILAKGPPHVAYDLKGEGYACYHMHRPLLATPEGLDIEIVANIDKEFSTGSSAASIDISTSTARVDTSSSGLRIEDSTTIGAEASVTVGFAGSGATVSISGSQTGSNEQNSETGQQNELREDVSMTFECPAQTTCSIQTWTYVAKLTGTCPQVPTVDPVCFDRLVQGVGSSDEFPAHEALKNFMQANLTLPSVNEQVPAWAKIGAEYYNMTKKNNSPAGKVLPSKLIGNNWWASEKEYTITWTENKPCDLATPLYQDNKTPKRSQVIVEYPDKLFDKRMVKRDEEQTPEELGLKVIILREFLD</sequence>
<proteinExistence type="predicted"/>
<dbReference type="GeneID" id="68357319"/>
<protein>
    <submittedName>
        <fullName evidence="3">Uncharacterized protein</fullName>
    </submittedName>
</protein>
<feature type="chain" id="PRO_5040263617" evidence="2">
    <location>
        <begin position="19"/>
        <end position="351"/>
    </location>
</feature>
<evidence type="ECO:0000313" key="3">
    <source>
        <dbReference type="EMBL" id="KAH0961037.1"/>
    </source>
</evidence>
<dbReference type="OrthoDB" id="4863351at2759"/>
<evidence type="ECO:0000313" key="4">
    <source>
        <dbReference type="Proteomes" id="UP000824596"/>
    </source>
</evidence>
<feature type="signal peptide" evidence="2">
    <location>
        <begin position="1"/>
        <end position="18"/>
    </location>
</feature>
<keyword evidence="2" id="KW-0732">Signal</keyword>
<reference evidence="3" key="1">
    <citation type="submission" date="2021-09" db="EMBL/GenBank/DDBJ databases">
        <title>A high-quality genome of the endoparasitic fungus Hirsutella rhossiliensis with a comparison of Hirsutella genomes reveals transposable elements contributing to genome size variation.</title>
        <authorList>
            <person name="Lin R."/>
            <person name="Jiao Y."/>
            <person name="Sun X."/>
            <person name="Ling J."/>
            <person name="Xie B."/>
            <person name="Cheng X."/>
        </authorList>
    </citation>
    <scope>NUCLEOTIDE SEQUENCE</scope>
    <source>
        <strain evidence="3">HR02</strain>
    </source>
</reference>
<name>A0A9P8MTB0_9HYPO</name>
<evidence type="ECO:0000256" key="2">
    <source>
        <dbReference type="SAM" id="SignalP"/>
    </source>
</evidence>
<dbReference type="AlphaFoldDB" id="A0A9P8MTB0"/>
<dbReference type="EMBL" id="JAIZPD010000009">
    <property type="protein sequence ID" value="KAH0961037.1"/>
    <property type="molecule type" value="Genomic_DNA"/>
</dbReference>
<accession>A0A9P8MTB0</accession>